<comment type="caution">
    <text evidence="4">The sequence shown here is derived from an EMBL/GenBank/DDBJ whole genome shotgun (WGS) entry which is preliminary data.</text>
</comment>
<evidence type="ECO:0000256" key="3">
    <source>
        <dbReference type="ARBA" id="ARBA00022900"/>
    </source>
</evidence>
<evidence type="ECO:0000256" key="1">
    <source>
        <dbReference type="ARBA" id="ARBA00008210"/>
    </source>
</evidence>
<dbReference type="PROSITE" id="PS00285">
    <property type="entry name" value="POTATO_INHIBITOR"/>
    <property type="match status" value="1"/>
</dbReference>
<dbReference type="PANTHER" id="PTHR33091">
    <property type="entry name" value="PROTEIN, PUTATIVE, EXPRESSED-RELATED"/>
    <property type="match status" value="1"/>
</dbReference>
<organism evidence="4 5">
    <name type="scientific">Papaver atlanticum</name>
    <dbReference type="NCBI Taxonomy" id="357466"/>
    <lineage>
        <taxon>Eukaryota</taxon>
        <taxon>Viridiplantae</taxon>
        <taxon>Streptophyta</taxon>
        <taxon>Embryophyta</taxon>
        <taxon>Tracheophyta</taxon>
        <taxon>Spermatophyta</taxon>
        <taxon>Magnoliopsida</taxon>
        <taxon>Ranunculales</taxon>
        <taxon>Papaveraceae</taxon>
        <taxon>Papaveroideae</taxon>
        <taxon>Papaver</taxon>
    </lineage>
</organism>
<dbReference type="Pfam" id="PF00280">
    <property type="entry name" value="potato_inhibit"/>
    <property type="match status" value="1"/>
</dbReference>
<reference evidence="4" key="1">
    <citation type="submission" date="2022-04" db="EMBL/GenBank/DDBJ databases">
        <title>A functionally conserved STORR gene fusion in Papaver species that diverged 16.8 million years ago.</title>
        <authorList>
            <person name="Catania T."/>
        </authorList>
    </citation>
    <scope>NUCLEOTIDE SEQUENCE</scope>
    <source>
        <strain evidence="4">S-188037</strain>
    </source>
</reference>
<comment type="similarity">
    <text evidence="1">Belongs to the protease inhibitor I13 (potato type I serine protease inhibitor) family.</text>
</comment>
<protein>
    <submittedName>
        <fullName evidence="4">Uncharacterized protein</fullName>
    </submittedName>
</protein>
<keyword evidence="2" id="KW-0646">Protease inhibitor</keyword>
<dbReference type="GO" id="GO:0004867">
    <property type="term" value="F:serine-type endopeptidase inhibitor activity"/>
    <property type="evidence" value="ECO:0007669"/>
    <property type="project" value="UniProtKB-KW"/>
</dbReference>
<dbReference type="InterPro" id="IPR000864">
    <property type="entry name" value="Prot_inh_pot1"/>
</dbReference>
<dbReference type="SUPFAM" id="SSF54654">
    <property type="entry name" value="CI-2 family of serine protease inhibitors"/>
    <property type="match status" value="1"/>
</dbReference>
<dbReference type="InterPro" id="IPR036354">
    <property type="entry name" value="Prot_inh_pot1_sf"/>
</dbReference>
<dbReference type="AlphaFoldDB" id="A0AAD4T0X4"/>
<dbReference type="EMBL" id="JAJJMB010006586">
    <property type="protein sequence ID" value="KAI3934288.1"/>
    <property type="molecule type" value="Genomic_DNA"/>
</dbReference>
<evidence type="ECO:0000256" key="2">
    <source>
        <dbReference type="ARBA" id="ARBA00022690"/>
    </source>
</evidence>
<accession>A0AAD4T0X4</accession>
<evidence type="ECO:0000313" key="4">
    <source>
        <dbReference type="EMBL" id="KAI3934288.1"/>
    </source>
</evidence>
<dbReference type="PANTHER" id="PTHR33091:SF29">
    <property type="entry name" value="SUBTILISIN INHIBITOR 1"/>
    <property type="match status" value="1"/>
</dbReference>
<name>A0AAD4T0X4_9MAGN</name>
<evidence type="ECO:0000313" key="5">
    <source>
        <dbReference type="Proteomes" id="UP001202328"/>
    </source>
</evidence>
<sequence>MGIYGYRPYGAGRMSWPQLLGKPAAQAKAIIERELPGVTAVIIGKGSYLYEDICCNRVRLIVNHDPQRTVAEVPVLG</sequence>
<dbReference type="Gene3D" id="3.30.10.10">
    <property type="entry name" value="Trypsin Inhibitor V, subunit A"/>
    <property type="match status" value="1"/>
</dbReference>
<keyword evidence="3" id="KW-0722">Serine protease inhibitor</keyword>
<dbReference type="Proteomes" id="UP001202328">
    <property type="component" value="Unassembled WGS sequence"/>
</dbReference>
<dbReference type="GO" id="GO:0009611">
    <property type="term" value="P:response to wounding"/>
    <property type="evidence" value="ECO:0007669"/>
    <property type="project" value="InterPro"/>
</dbReference>
<gene>
    <name evidence="4" type="ORF">MKW98_009269</name>
</gene>
<proteinExistence type="inferred from homology"/>
<keyword evidence="5" id="KW-1185">Reference proteome</keyword>